<proteinExistence type="predicted"/>
<feature type="signal peptide" evidence="1">
    <location>
        <begin position="1"/>
        <end position="24"/>
    </location>
</feature>
<dbReference type="InterPro" id="IPR002816">
    <property type="entry name" value="TraB/PrgY/GumN_fam"/>
</dbReference>
<dbReference type="PANTHER" id="PTHR40590">
    <property type="entry name" value="CYTOPLASMIC PROTEIN-RELATED"/>
    <property type="match status" value="1"/>
</dbReference>
<protein>
    <submittedName>
        <fullName evidence="2">TraB/GumN family protein</fullName>
    </submittedName>
</protein>
<name>A0ABY4ZNG3_9CAUL</name>
<dbReference type="PANTHER" id="PTHR40590:SF1">
    <property type="entry name" value="CYTOPLASMIC PROTEIN"/>
    <property type="match status" value="1"/>
</dbReference>
<keyword evidence="3" id="KW-1185">Reference proteome</keyword>
<gene>
    <name evidence="2" type="ORF">MZV50_17335</name>
</gene>
<reference evidence="2 3" key="1">
    <citation type="submission" date="2022-04" db="EMBL/GenBank/DDBJ databases">
        <title>Genome sequence of soybean root-associated Caulobacter segnis RL271.</title>
        <authorList>
            <person name="Longley R."/>
            <person name="Bonito G."/>
            <person name="Trigodet F."/>
            <person name="Crosson S."/>
            <person name="Fiebig A."/>
        </authorList>
    </citation>
    <scope>NUCLEOTIDE SEQUENCE [LARGE SCALE GENOMIC DNA]</scope>
    <source>
        <strain evidence="2 3">RL271</strain>
    </source>
</reference>
<evidence type="ECO:0000256" key="1">
    <source>
        <dbReference type="SAM" id="SignalP"/>
    </source>
</evidence>
<dbReference type="EMBL" id="CP096040">
    <property type="protein sequence ID" value="USQ94342.1"/>
    <property type="molecule type" value="Genomic_DNA"/>
</dbReference>
<evidence type="ECO:0000313" key="3">
    <source>
        <dbReference type="Proteomes" id="UP001057520"/>
    </source>
</evidence>
<dbReference type="CDD" id="cd14789">
    <property type="entry name" value="Tiki"/>
    <property type="match status" value="1"/>
</dbReference>
<dbReference type="InterPro" id="IPR047111">
    <property type="entry name" value="YbaP-like"/>
</dbReference>
<dbReference type="Proteomes" id="UP001057520">
    <property type="component" value="Chromosome"/>
</dbReference>
<evidence type="ECO:0000313" key="2">
    <source>
        <dbReference type="EMBL" id="USQ94342.1"/>
    </source>
</evidence>
<sequence length="291" mass="32314">MRRLSRGAIAAGLVWMAGAGAASAAPALWEVRDKDSVVYLFGSMHVLRPDVRWRTRAFDRAYAAAGRVWFETRADLPPDQVKGLVDRYGVDPDRSLTQKLSPTGLATLRPVLDRDGVPLERVERLRPWAAAMMLSVAPMAREGGEVASGVDAATTRRARTAEKPIETFETFEQQLRIFADLPEQAELDYLDDVAREQLSPPRDGVALERAWLKGDTGRLGARLADRMRTDRPALYDALLRRRNLAWADRLDAEMRQGKGTDLVIVGALHMAGDEGLPALMKARGYAVRRIQ</sequence>
<keyword evidence="1" id="KW-0732">Signal</keyword>
<feature type="chain" id="PRO_5046879650" evidence="1">
    <location>
        <begin position="25"/>
        <end position="291"/>
    </location>
</feature>
<dbReference type="Pfam" id="PF01963">
    <property type="entry name" value="TraB_PrgY_gumN"/>
    <property type="match status" value="1"/>
</dbReference>
<accession>A0ABY4ZNG3</accession>
<organism evidence="2 3">
    <name type="scientific">Caulobacter segnis</name>
    <dbReference type="NCBI Taxonomy" id="88688"/>
    <lineage>
        <taxon>Bacteria</taxon>
        <taxon>Pseudomonadati</taxon>
        <taxon>Pseudomonadota</taxon>
        <taxon>Alphaproteobacteria</taxon>
        <taxon>Caulobacterales</taxon>
        <taxon>Caulobacteraceae</taxon>
        <taxon>Caulobacter</taxon>
    </lineage>
</organism>